<keyword evidence="7" id="KW-0539">Nucleus</keyword>
<keyword evidence="2" id="KW-0479">Metal-binding</keyword>
<keyword evidence="6" id="KW-0804">Transcription</keyword>
<dbReference type="OrthoDB" id="2595934at2759"/>
<keyword evidence="4" id="KW-0805">Transcription regulation</keyword>
<dbReference type="GO" id="GO:0000976">
    <property type="term" value="F:transcription cis-regulatory region binding"/>
    <property type="evidence" value="ECO:0007669"/>
    <property type="project" value="TreeGrafter"/>
</dbReference>
<reference evidence="8 9" key="1">
    <citation type="journal article" date="2018" name="IMA Fungus">
        <title>IMA Genome-F 9: Draft genome sequence of Annulohypoxylon stygium, Aspergillus mulundensis, Berkeleyomyces basicola (syn. Thielaviopsis basicola), Ceratocystis smalleyi, two Cercospora beticola strains, Coleophoma cylindrospora, Fusarium fracticaudum, Phialophora cf. hyalina, and Morchella septimelata.</title>
        <authorList>
            <person name="Wingfield B.D."/>
            <person name="Bills G.F."/>
            <person name="Dong Y."/>
            <person name="Huang W."/>
            <person name="Nel W.J."/>
            <person name="Swalarsk-Parry B.S."/>
            <person name="Vaghefi N."/>
            <person name="Wilken P.M."/>
            <person name="An Z."/>
            <person name="de Beer Z.W."/>
            <person name="De Vos L."/>
            <person name="Chen L."/>
            <person name="Duong T.A."/>
            <person name="Gao Y."/>
            <person name="Hammerbacher A."/>
            <person name="Kikkert J.R."/>
            <person name="Li Y."/>
            <person name="Li H."/>
            <person name="Li K."/>
            <person name="Li Q."/>
            <person name="Liu X."/>
            <person name="Ma X."/>
            <person name="Naidoo K."/>
            <person name="Pethybridge S.J."/>
            <person name="Sun J."/>
            <person name="Steenkamp E.T."/>
            <person name="van der Nest M.A."/>
            <person name="van Wyk S."/>
            <person name="Wingfield M.J."/>
            <person name="Xiong C."/>
            <person name="Yue Q."/>
            <person name="Zhang X."/>
        </authorList>
    </citation>
    <scope>NUCLEOTIDE SEQUENCE [LARGE SCALE GENOMIC DNA]</scope>
    <source>
        <strain evidence="8 9">BP5796</strain>
    </source>
</reference>
<comment type="caution">
    <text evidence="8">The sequence shown here is derived from an EMBL/GenBank/DDBJ whole genome shotgun (WGS) entry which is preliminary data.</text>
</comment>
<evidence type="ECO:0000256" key="7">
    <source>
        <dbReference type="ARBA" id="ARBA00023242"/>
    </source>
</evidence>
<dbReference type="PANTHER" id="PTHR31845">
    <property type="entry name" value="FINGER DOMAIN PROTEIN, PUTATIVE-RELATED"/>
    <property type="match status" value="1"/>
</dbReference>
<gene>
    <name evidence="8" type="ORF">BP5796_02117</name>
</gene>
<evidence type="ECO:0000313" key="9">
    <source>
        <dbReference type="Proteomes" id="UP000256328"/>
    </source>
</evidence>
<keyword evidence="5" id="KW-0238">DNA-binding</keyword>
<proteinExistence type="predicted"/>
<protein>
    <recommendedName>
        <fullName evidence="10">Transcription factor domain-containing protein</fullName>
    </recommendedName>
</protein>
<evidence type="ECO:0000256" key="6">
    <source>
        <dbReference type="ARBA" id="ARBA00023163"/>
    </source>
</evidence>
<dbReference type="PANTHER" id="PTHR31845:SF34">
    <property type="entry name" value="TRANSCRIPTIONAL ACTIVATOR OF PROTEASES PRTT"/>
    <property type="match status" value="1"/>
</dbReference>
<evidence type="ECO:0008006" key="10">
    <source>
        <dbReference type="Google" id="ProtNLM"/>
    </source>
</evidence>
<dbReference type="CDD" id="cd12148">
    <property type="entry name" value="fungal_TF_MHR"/>
    <property type="match status" value="1"/>
</dbReference>
<evidence type="ECO:0000256" key="3">
    <source>
        <dbReference type="ARBA" id="ARBA00022833"/>
    </source>
</evidence>
<evidence type="ECO:0000256" key="1">
    <source>
        <dbReference type="ARBA" id="ARBA00004123"/>
    </source>
</evidence>
<dbReference type="InterPro" id="IPR051089">
    <property type="entry name" value="prtT"/>
</dbReference>
<name>A0A3D8SXA6_9HELO</name>
<evidence type="ECO:0000256" key="2">
    <source>
        <dbReference type="ARBA" id="ARBA00022723"/>
    </source>
</evidence>
<dbReference type="GO" id="GO:0000981">
    <property type="term" value="F:DNA-binding transcription factor activity, RNA polymerase II-specific"/>
    <property type="evidence" value="ECO:0007669"/>
    <property type="project" value="TreeGrafter"/>
</dbReference>
<accession>A0A3D8SXA6</accession>
<keyword evidence="3" id="KW-0862">Zinc</keyword>
<evidence type="ECO:0000256" key="4">
    <source>
        <dbReference type="ARBA" id="ARBA00023015"/>
    </source>
</evidence>
<keyword evidence="9" id="KW-1185">Reference proteome</keyword>
<organism evidence="8 9">
    <name type="scientific">Coleophoma crateriformis</name>
    <dbReference type="NCBI Taxonomy" id="565419"/>
    <lineage>
        <taxon>Eukaryota</taxon>
        <taxon>Fungi</taxon>
        <taxon>Dikarya</taxon>
        <taxon>Ascomycota</taxon>
        <taxon>Pezizomycotina</taxon>
        <taxon>Leotiomycetes</taxon>
        <taxon>Helotiales</taxon>
        <taxon>Dermateaceae</taxon>
        <taxon>Coleophoma</taxon>
    </lineage>
</organism>
<dbReference type="Proteomes" id="UP000256328">
    <property type="component" value="Unassembled WGS sequence"/>
</dbReference>
<dbReference type="GO" id="GO:0046872">
    <property type="term" value="F:metal ion binding"/>
    <property type="evidence" value="ECO:0007669"/>
    <property type="project" value="UniProtKB-KW"/>
</dbReference>
<comment type="subcellular location">
    <subcellularLocation>
        <location evidence="1">Nucleus</location>
    </subcellularLocation>
</comment>
<evidence type="ECO:0000313" key="8">
    <source>
        <dbReference type="EMBL" id="RDW90952.1"/>
    </source>
</evidence>
<dbReference type="AlphaFoldDB" id="A0A3D8SXA6"/>
<evidence type="ECO:0000256" key="5">
    <source>
        <dbReference type="ARBA" id="ARBA00023125"/>
    </source>
</evidence>
<sequence>MLQNMLHANSSFPKLQVSKVSLLCSAAHFAKPCTGQGRAATSMELADLKALLSLSSSTSLEPLPEKPTSDLSNEFIQIVYIHVIIVNLTEKLVAEDIPRKSLYLAPGYSQRASDLVACLLPVDEPQKHACLAERSRRDVTSRKTRLVDVCDAIVSGRLARWQLSQLITTKCTTTLTARLDALEKTVRELVSRLDPISAASHLSPTLPTQAPPHVACHNTETSTPMAAPVFLIRDAASDIVMEHSSSNDVISTVSKVHVDVISKGFLTAEQAISLLELFQEQYGRWVCIQKTENIHVLLSETRKSPLLLCACCLIAVRHKSQELATELAPLLFQEVKGLLSSSLLMIPQTIDFFQAVLILSMWSTTIGQVPLSIDSWLISGYALQQALSAGNLFQSTSSTIHARQPSKTDLDRMCIWNHLCLVHLQ</sequence>
<dbReference type="GO" id="GO:0005634">
    <property type="term" value="C:nucleus"/>
    <property type="evidence" value="ECO:0007669"/>
    <property type="project" value="UniProtKB-SubCell"/>
</dbReference>
<dbReference type="EMBL" id="PDLN01000003">
    <property type="protein sequence ID" value="RDW90952.1"/>
    <property type="molecule type" value="Genomic_DNA"/>
</dbReference>